<dbReference type="STRING" id="29421.B2M20_04105"/>
<keyword evidence="6 10" id="KW-0812">Transmembrane</keyword>
<keyword evidence="3" id="KW-0813">Transport</keyword>
<dbReference type="Gene3D" id="1.10.40.60">
    <property type="entry name" value="EpsJ-like"/>
    <property type="match status" value="1"/>
</dbReference>
<evidence type="ECO:0000313" key="12">
    <source>
        <dbReference type="EMBL" id="OPH83983.1"/>
    </source>
</evidence>
<dbReference type="InterPro" id="IPR049031">
    <property type="entry name" value="T2SSK_SAM-like_1st"/>
</dbReference>
<dbReference type="EMBL" id="MWPQ01000013">
    <property type="protein sequence ID" value="OPH83983.1"/>
    <property type="molecule type" value="Genomic_DNA"/>
</dbReference>
<reference evidence="12 13" key="1">
    <citation type="submission" date="2017-02" db="EMBL/GenBank/DDBJ databases">
        <title>Genome sequence of the nitrite-oxidizing bacterium Nitrobacter vulgaris strain Ab1.</title>
        <authorList>
            <person name="Mellbye B.L."/>
            <person name="Davis E.W."/>
            <person name="Spieck E."/>
            <person name="Chang J.H."/>
            <person name="Bottomley P.J."/>
            <person name="Sayavedra-Soto L.A."/>
        </authorList>
    </citation>
    <scope>NUCLEOTIDE SEQUENCE [LARGE SCALE GENOMIC DNA]</scope>
    <source>
        <strain evidence="12 13">Ab1</strain>
    </source>
</reference>
<sequence>MTAESYDEGSSARQESRRGFVIVAVLWLLAALAALVTIFSAYLSNSARALVLNDTSLKAEALITAGVELAAYRLLDAKKGERPPLNAFHIRLGGARLSISSVPETTRVDLNAAPKEFLASLLSVLGASEEDAKAAADRIAAWRGRTTTASGDDQDEEARYRAAGKSYSPRQAPFPHVNELALVLGMTPALVERALPFVTVFNGSAGVDVLTAPPEIIAALPGMTPLILKDFLDTRATRPNDPAAIKAALSTADTKAATAQKSNAYRILIRLHFADGREVASEVVIALGAAEEPYQVLSWQIVAARG</sequence>
<comment type="caution">
    <text evidence="12">The sequence shown here is derived from an EMBL/GenBank/DDBJ whole genome shotgun (WGS) entry which is preliminary data.</text>
</comment>
<dbReference type="GO" id="GO:0005886">
    <property type="term" value="C:plasma membrane"/>
    <property type="evidence" value="ECO:0007669"/>
    <property type="project" value="UniProtKB-SubCell"/>
</dbReference>
<protein>
    <submittedName>
        <fullName evidence="12">General secretion pathway protein GspK</fullName>
    </submittedName>
</protein>
<proteinExistence type="inferred from homology"/>
<dbReference type="Proteomes" id="UP000189940">
    <property type="component" value="Unassembled WGS sequence"/>
</dbReference>
<dbReference type="PANTHER" id="PTHR38831:SF2">
    <property type="entry name" value="TYPE II SECRETION SYSTEM PROTEIN K"/>
    <property type="match status" value="1"/>
</dbReference>
<name>A0A1V4I1A4_NITVU</name>
<evidence type="ECO:0000256" key="2">
    <source>
        <dbReference type="ARBA" id="ARBA00007246"/>
    </source>
</evidence>
<evidence type="ECO:0000256" key="1">
    <source>
        <dbReference type="ARBA" id="ARBA00004533"/>
    </source>
</evidence>
<evidence type="ECO:0000313" key="13">
    <source>
        <dbReference type="Proteomes" id="UP000189940"/>
    </source>
</evidence>
<dbReference type="SUPFAM" id="SSF158544">
    <property type="entry name" value="GspK insert domain-like"/>
    <property type="match status" value="1"/>
</dbReference>
<dbReference type="AlphaFoldDB" id="A0A1V4I1A4"/>
<comment type="similarity">
    <text evidence="2">Belongs to the GSP K family.</text>
</comment>
<gene>
    <name evidence="12" type="ORF">B2M20_04105</name>
</gene>
<dbReference type="Pfam" id="PF21687">
    <property type="entry name" value="T2SSK_1st"/>
    <property type="match status" value="1"/>
</dbReference>
<feature type="domain" description="T2SS protein K first SAM-like" evidence="11">
    <location>
        <begin position="111"/>
        <end position="201"/>
    </location>
</feature>
<keyword evidence="9 10" id="KW-0472">Membrane</keyword>
<comment type="subcellular location">
    <subcellularLocation>
        <location evidence="1">Cell inner membrane</location>
    </subcellularLocation>
</comment>
<evidence type="ECO:0000259" key="11">
    <source>
        <dbReference type="Pfam" id="PF21687"/>
    </source>
</evidence>
<evidence type="ECO:0000256" key="5">
    <source>
        <dbReference type="ARBA" id="ARBA00022519"/>
    </source>
</evidence>
<evidence type="ECO:0000256" key="4">
    <source>
        <dbReference type="ARBA" id="ARBA00022475"/>
    </source>
</evidence>
<keyword evidence="4" id="KW-1003">Cell membrane</keyword>
<dbReference type="InterPro" id="IPR038072">
    <property type="entry name" value="GspK_central_sf"/>
</dbReference>
<evidence type="ECO:0000256" key="10">
    <source>
        <dbReference type="SAM" id="Phobius"/>
    </source>
</evidence>
<accession>A0A1V4I1A4</accession>
<dbReference type="OrthoDB" id="8084719at2"/>
<organism evidence="12 13">
    <name type="scientific">Nitrobacter vulgaris</name>
    <dbReference type="NCBI Taxonomy" id="29421"/>
    <lineage>
        <taxon>Bacteria</taxon>
        <taxon>Pseudomonadati</taxon>
        <taxon>Pseudomonadota</taxon>
        <taxon>Alphaproteobacteria</taxon>
        <taxon>Hyphomicrobiales</taxon>
        <taxon>Nitrobacteraceae</taxon>
        <taxon>Nitrobacter</taxon>
    </lineage>
</organism>
<dbReference type="RefSeq" id="WP_079445823.1">
    <property type="nucleotide sequence ID" value="NZ_MWPQ01000013.1"/>
</dbReference>
<keyword evidence="13" id="KW-1185">Reference proteome</keyword>
<evidence type="ECO:0000256" key="6">
    <source>
        <dbReference type="ARBA" id="ARBA00022692"/>
    </source>
</evidence>
<dbReference type="PANTHER" id="PTHR38831">
    <property type="entry name" value="TYPE II SECRETION SYSTEM PROTEIN K"/>
    <property type="match status" value="1"/>
</dbReference>
<dbReference type="InterPro" id="IPR005628">
    <property type="entry name" value="GspK"/>
</dbReference>
<feature type="transmembrane region" description="Helical" evidence="10">
    <location>
        <begin position="20"/>
        <end position="43"/>
    </location>
</feature>
<evidence type="ECO:0000256" key="3">
    <source>
        <dbReference type="ARBA" id="ARBA00022448"/>
    </source>
</evidence>
<dbReference type="GO" id="GO:0009306">
    <property type="term" value="P:protein secretion"/>
    <property type="evidence" value="ECO:0007669"/>
    <property type="project" value="InterPro"/>
</dbReference>
<evidence type="ECO:0000256" key="9">
    <source>
        <dbReference type="ARBA" id="ARBA00023136"/>
    </source>
</evidence>
<keyword evidence="7" id="KW-0653">Protein transport</keyword>
<keyword evidence="5" id="KW-0997">Cell inner membrane</keyword>
<evidence type="ECO:0000256" key="7">
    <source>
        <dbReference type="ARBA" id="ARBA00022927"/>
    </source>
</evidence>
<keyword evidence="8 10" id="KW-1133">Transmembrane helix</keyword>
<evidence type="ECO:0000256" key="8">
    <source>
        <dbReference type="ARBA" id="ARBA00022989"/>
    </source>
</evidence>